<reference evidence="2" key="1">
    <citation type="journal article" date="2023" name="Int. J. Mol. Sci.">
        <title>Metagenomics Revealed a New Genus 'Candidatus Thiocaldithrix dubininis' gen. nov., sp. nov. and a New Species 'Candidatus Thiothrix putei' sp. nov. in the Family Thiotrichaceae, Some Members of Which Have Traits of Both Na+- and H+-Motive Energetics.</title>
        <authorList>
            <person name="Ravin N.V."/>
            <person name="Muntyan M.S."/>
            <person name="Smolyakov D.D."/>
            <person name="Rudenko T.S."/>
            <person name="Beletsky A.V."/>
            <person name="Mardanov A.V."/>
            <person name="Grabovich M.Y."/>
        </authorList>
    </citation>
    <scope>NUCLEOTIDE SEQUENCE</scope>
    <source>
        <strain evidence="2">GKL-01</strain>
    </source>
</reference>
<reference evidence="2" key="2">
    <citation type="submission" date="2023-04" db="EMBL/GenBank/DDBJ databases">
        <authorList>
            <person name="Beletskiy A.V."/>
            <person name="Mardanov A.V."/>
            <person name="Ravin N.V."/>
        </authorList>
    </citation>
    <scope>NUCLEOTIDE SEQUENCE</scope>
    <source>
        <strain evidence="2">GKL-01</strain>
    </source>
</reference>
<protein>
    <submittedName>
        <fullName evidence="2">DnaT-like ssDNA-binding domain-containing protein</fullName>
    </submittedName>
</protein>
<dbReference type="EMBL" id="CP124755">
    <property type="protein sequence ID" value="WGZ92193.1"/>
    <property type="molecule type" value="Genomic_DNA"/>
</dbReference>
<feature type="domain" description="DnaT DNA-binding" evidence="1">
    <location>
        <begin position="179"/>
        <end position="237"/>
    </location>
</feature>
<gene>
    <name evidence="2" type="ORF">QJT80_06840</name>
</gene>
<name>A0AA95KLY4_9GAMM</name>
<proteinExistence type="predicted"/>
<dbReference type="KEGG" id="tdu:QJT80_06840"/>
<dbReference type="Pfam" id="PF17948">
    <property type="entry name" value="DnaT"/>
    <property type="match status" value="1"/>
</dbReference>
<dbReference type="InterPro" id="IPR040480">
    <property type="entry name" value="DnaT_DNA_bind"/>
</dbReference>
<dbReference type="AlphaFoldDB" id="A0AA95KLY4"/>
<evidence type="ECO:0000313" key="2">
    <source>
        <dbReference type="EMBL" id="WGZ92193.1"/>
    </source>
</evidence>
<evidence type="ECO:0000259" key="1">
    <source>
        <dbReference type="Pfam" id="PF17948"/>
    </source>
</evidence>
<organism evidence="2">
    <name type="scientific">Candidatus Thiocaldithrix dubininis</name>
    <dbReference type="NCBI Taxonomy" id="3080823"/>
    <lineage>
        <taxon>Bacteria</taxon>
        <taxon>Pseudomonadati</taxon>
        <taxon>Pseudomonadota</taxon>
        <taxon>Gammaproteobacteria</taxon>
        <taxon>Thiotrichales</taxon>
        <taxon>Thiotrichaceae</taxon>
        <taxon>Candidatus Thiocaldithrix</taxon>
    </lineage>
</organism>
<accession>A0AA95KLY4</accession>
<dbReference type="Gene3D" id="1.10.8.1180">
    <property type="match status" value="1"/>
</dbReference>
<sequence length="324" mass="36697">MMPCHNLYTAHFARVETELMALGNHNLDAKLYFYLFNRMDADGIAGTTQRVSRARIALDLSEKGGQGKRNRLITFTPNDIDVSLFRLERAGLIERLSDRQTLRIKFSAFIADSHSYIQNEVPNHVPNKLVQCHEPKTIVNQATYGAKPAVSADEVTSEVPTIITTTTTSTTQPLSQKIQMSLDWQPSELFWQRVAMAGLQREQVFKGWIGEFISFRSANDLSWLTQAQWEHKLLQNILGYIRNPQLGMSSKTVTPQTNPDKAKVVPLKRVSVPNTYDASELQRWALKNGFRAAKMGESVEQYRAALRTLIEQQSQAQERRAVGC</sequence>
<dbReference type="Proteomes" id="UP001300672">
    <property type="component" value="Chromosome"/>
</dbReference>